<reference evidence="1 2" key="1">
    <citation type="submission" date="2020-03" db="EMBL/GenBank/DDBJ databases">
        <authorList>
            <person name="Sun Q."/>
        </authorList>
    </citation>
    <scope>NUCLEOTIDE SEQUENCE [LARGE SCALE GENOMIC DNA]</scope>
    <source>
        <strain evidence="1 2">KACC 21451</strain>
    </source>
</reference>
<dbReference type="InterPro" id="IPR006379">
    <property type="entry name" value="HAD-SF_hydro_IIB"/>
</dbReference>
<comment type="caution">
    <text evidence="1">The sequence shown here is derived from an EMBL/GenBank/DDBJ whole genome shotgun (WGS) entry which is preliminary data.</text>
</comment>
<dbReference type="CDD" id="cd07516">
    <property type="entry name" value="HAD_Pase"/>
    <property type="match status" value="1"/>
</dbReference>
<dbReference type="Proteomes" id="UP000587942">
    <property type="component" value="Unassembled WGS sequence"/>
</dbReference>
<dbReference type="PANTHER" id="PTHR10000:SF55">
    <property type="entry name" value="5-AMINO-6-(5-PHOSPHO-D-RIBITYLAMINO)URACIL PHOSPHATASE YCSE"/>
    <property type="match status" value="1"/>
</dbReference>
<evidence type="ECO:0000313" key="2">
    <source>
        <dbReference type="Proteomes" id="UP000587942"/>
    </source>
</evidence>
<dbReference type="InterPro" id="IPR023214">
    <property type="entry name" value="HAD_sf"/>
</dbReference>
<dbReference type="Gene3D" id="3.30.1240.10">
    <property type="match status" value="1"/>
</dbReference>
<dbReference type="EMBL" id="JAAVUM010000007">
    <property type="protein sequence ID" value="NKE06200.1"/>
    <property type="molecule type" value="Genomic_DNA"/>
</dbReference>
<name>A0A846TH04_9BACI</name>
<dbReference type="AlphaFoldDB" id="A0A846TH04"/>
<dbReference type="SUPFAM" id="SSF56784">
    <property type="entry name" value="HAD-like"/>
    <property type="match status" value="1"/>
</dbReference>
<dbReference type="PROSITE" id="PS01229">
    <property type="entry name" value="COF_2"/>
    <property type="match status" value="1"/>
</dbReference>
<dbReference type="SFLD" id="SFLDS00003">
    <property type="entry name" value="Haloacid_Dehalogenase"/>
    <property type="match status" value="1"/>
</dbReference>
<sequence length="250" mass="27930">MDLNYQKPDIKLIALDMDGTLLNERHEVSEENRQAIKEAEKRGVHVVLSTGRSLKTARDYVLSLELSSYLVTVNGGEIWGPNGELVARNMVDTEHIQWMYDLTREHNTGFWATSSEDVWRNNMPEDLFSQEWLKFGFQIEEDEIRESVLKELKDKGLFEISNSSLKNIEVNALGINKAKGLEKVCELLGISMDNVMAVGDSLNDIAMITEAGLGIAMGNAQETVKEAAVDITGTNRENGVAQAIVKWVLS</sequence>
<dbReference type="InterPro" id="IPR036412">
    <property type="entry name" value="HAD-like_sf"/>
</dbReference>
<dbReference type="GO" id="GO:0016791">
    <property type="term" value="F:phosphatase activity"/>
    <property type="evidence" value="ECO:0007669"/>
    <property type="project" value="TreeGrafter"/>
</dbReference>
<dbReference type="PROSITE" id="PS01228">
    <property type="entry name" value="COF_1"/>
    <property type="match status" value="1"/>
</dbReference>
<dbReference type="Pfam" id="PF08282">
    <property type="entry name" value="Hydrolase_3"/>
    <property type="match status" value="1"/>
</dbReference>
<dbReference type="RefSeq" id="WP_167832625.1">
    <property type="nucleotide sequence ID" value="NZ_JAAVUM010000007.1"/>
</dbReference>
<gene>
    <name evidence="1" type="ORF">GWK17_12085</name>
</gene>
<dbReference type="GO" id="GO:0005829">
    <property type="term" value="C:cytosol"/>
    <property type="evidence" value="ECO:0007669"/>
    <property type="project" value="TreeGrafter"/>
</dbReference>
<dbReference type="GO" id="GO:0000287">
    <property type="term" value="F:magnesium ion binding"/>
    <property type="evidence" value="ECO:0007669"/>
    <property type="project" value="TreeGrafter"/>
</dbReference>
<organism evidence="1 2">
    <name type="scientific">Mesobacillus selenatarsenatis</name>
    <dbReference type="NCBI Taxonomy" id="388741"/>
    <lineage>
        <taxon>Bacteria</taxon>
        <taxon>Bacillati</taxon>
        <taxon>Bacillota</taxon>
        <taxon>Bacilli</taxon>
        <taxon>Bacillales</taxon>
        <taxon>Bacillaceae</taxon>
        <taxon>Mesobacillus</taxon>
    </lineage>
</organism>
<proteinExistence type="predicted"/>
<evidence type="ECO:0000313" key="1">
    <source>
        <dbReference type="EMBL" id="NKE06200.1"/>
    </source>
</evidence>
<dbReference type="Gene3D" id="3.40.50.1000">
    <property type="entry name" value="HAD superfamily/HAD-like"/>
    <property type="match status" value="1"/>
</dbReference>
<dbReference type="NCBIfam" id="TIGR01484">
    <property type="entry name" value="HAD-SF-IIB"/>
    <property type="match status" value="1"/>
</dbReference>
<accession>A0A846TH04</accession>
<dbReference type="SFLD" id="SFLDG01140">
    <property type="entry name" value="C2.B:_Phosphomannomutase_and_P"/>
    <property type="match status" value="1"/>
</dbReference>
<protein>
    <submittedName>
        <fullName evidence="1">HAD family phosphatase</fullName>
    </submittedName>
</protein>
<dbReference type="SFLD" id="SFLDG01144">
    <property type="entry name" value="C2.B.4:_PGP_Like"/>
    <property type="match status" value="1"/>
</dbReference>
<dbReference type="PANTHER" id="PTHR10000">
    <property type="entry name" value="PHOSPHOSERINE PHOSPHATASE"/>
    <property type="match status" value="1"/>
</dbReference>